<accession>A0ABP0Y3Y3</accession>
<dbReference type="EMBL" id="OZ021745">
    <property type="protein sequence ID" value="CAK9313432.1"/>
    <property type="molecule type" value="Genomic_DNA"/>
</dbReference>
<keyword evidence="3" id="KW-1185">Reference proteome</keyword>
<organism evidence="2 3">
    <name type="scientific">Citrullus colocynthis</name>
    <name type="common">colocynth</name>
    <dbReference type="NCBI Taxonomy" id="252529"/>
    <lineage>
        <taxon>Eukaryota</taxon>
        <taxon>Viridiplantae</taxon>
        <taxon>Streptophyta</taxon>
        <taxon>Embryophyta</taxon>
        <taxon>Tracheophyta</taxon>
        <taxon>Spermatophyta</taxon>
        <taxon>Magnoliopsida</taxon>
        <taxon>eudicotyledons</taxon>
        <taxon>Gunneridae</taxon>
        <taxon>Pentapetalae</taxon>
        <taxon>rosids</taxon>
        <taxon>fabids</taxon>
        <taxon>Cucurbitales</taxon>
        <taxon>Cucurbitaceae</taxon>
        <taxon>Benincaseae</taxon>
        <taxon>Citrullus</taxon>
    </lineage>
</organism>
<proteinExistence type="predicted"/>
<feature type="region of interest" description="Disordered" evidence="1">
    <location>
        <begin position="31"/>
        <end position="61"/>
    </location>
</feature>
<evidence type="ECO:0000256" key="1">
    <source>
        <dbReference type="SAM" id="MobiDB-lite"/>
    </source>
</evidence>
<dbReference type="Proteomes" id="UP001642487">
    <property type="component" value="Chromosome 11"/>
</dbReference>
<gene>
    <name evidence="2" type="ORF">CITCOLO1_LOCUS5146</name>
</gene>
<reference evidence="2 3" key="1">
    <citation type="submission" date="2024-03" db="EMBL/GenBank/DDBJ databases">
        <authorList>
            <person name="Gkanogiannis A."/>
            <person name="Becerra Lopez-Lavalle L."/>
        </authorList>
    </citation>
    <scope>NUCLEOTIDE SEQUENCE [LARGE SCALE GENOMIC DNA]</scope>
</reference>
<sequence>MNFQLNCKELLFHLALLSHPHSLLHWKPSSSATDGHELKQTAGLKRQKSMPNCSTPTELKRRLEPRKSQSAIFSAICIHYVSTFYYNVSANCLGKRKT</sequence>
<protein>
    <recommendedName>
        <fullName evidence="4">Secreted protein</fullName>
    </recommendedName>
</protein>
<evidence type="ECO:0000313" key="3">
    <source>
        <dbReference type="Proteomes" id="UP001642487"/>
    </source>
</evidence>
<evidence type="ECO:0000313" key="2">
    <source>
        <dbReference type="EMBL" id="CAK9313432.1"/>
    </source>
</evidence>
<name>A0ABP0Y3Y3_9ROSI</name>
<evidence type="ECO:0008006" key="4">
    <source>
        <dbReference type="Google" id="ProtNLM"/>
    </source>
</evidence>